<dbReference type="EMBL" id="CACRSJ010000110">
    <property type="protein sequence ID" value="VYS67951.1"/>
    <property type="molecule type" value="Genomic_DNA"/>
</dbReference>
<proteinExistence type="predicted"/>
<gene>
    <name evidence="1" type="ordered locus">At5g25990</name>
    <name evidence="2" type="ORF">AN1_LOCUS23347</name>
</gene>
<reference evidence="2 3" key="1">
    <citation type="submission" date="2019-11" db="EMBL/GenBank/DDBJ databases">
        <authorList>
            <person name="Jiao W.-B."/>
            <person name="Schneeberger K."/>
        </authorList>
    </citation>
    <scope>NUCLEOTIDE SEQUENCE [LARGE SCALE GENOMIC DNA]</scope>
    <source>
        <strain evidence="3">cv. An-1</strain>
    </source>
</reference>
<name>A0A654G468_ARATH</name>
<evidence type="ECO:0000313" key="1">
    <source>
        <dbReference type="Araport" id="AT5G25990"/>
    </source>
</evidence>
<dbReference type="AlphaFoldDB" id="A0A654G468"/>
<dbReference type="Proteomes" id="UP000426265">
    <property type="component" value="Unassembled WGS sequence"/>
</dbReference>
<organism evidence="2 3">
    <name type="scientific">Arabidopsis thaliana</name>
    <name type="common">Mouse-ear cress</name>
    <dbReference type="NCBI Taxonomy" id="3702"/>
    <lineage>
        <taxon>Eukaryota</taxon>
        <taxon>Viridiplantae</taxon>
        <taxon>Streptophyta</taxon>
        <taxon>Embryophyta</taxon>
        <taxon>Tracheophyta</taxon>
        <taxon>Spermatophyta</taxon>
        <taxon>Magnoliopsida</taxon>
        <taxon>eudicotyledons</taxon>
        <taxon>Gunneridae</taxon>
        <taxon>Pentapetalae</taxon>
        <taxon>rosids</taxon>
        <taxon>malvids</taxon>
        <taxon>Brassicales</taxon>
        <taxon>Brassicaceae</taxon>
        <taxon>Camelineae</taxon>
        <taxon>Arabidopsis</taxon>
    </lineage>
</organism>
<dbReference type="GeneID" id="832668"/>
<accession>A0A654G468</accession>
<evidence type="ECO:0000313" key="3">
    <source>
        <dbReference type="Proteomes" id="UP000426265"/>
    </source>
</evidence>
<evidence type="ECO:0000313" key="2">
    <source>
        <dbReference type="EMBL" id="VYS67951.1"/>
    </source>
</evidence>
<dbReference type="KEGG" id="ath:AT5G25990"/>
<protein>
    <submittedName>
        <fullName evidence="2">Uncharacterized protein</fullName>
    </submittedName>
</protein>
<dbReference type="ExpressionAtlas" id="A0A654G468">
    <property type="expression patterns" value="baseline and differential"/>
</dbReference>
<dbReference type="Araport" id="AT5G25990"/>
<sequence length="101" mass="11705">MSSSPPTLALHGDFRSSNRRVRLQQNDNLVKKLPDQLHHNVMTSTLAQTFELTRRGHENFTLYAYALLDISNECAYGRGRYYGNMAPEVSIDQWRKGSQWF</sequence>